<dbReference type="Pfam" id="PF20274">
    <property type="entry name" value="cREC_REC"/>
    <property type="match status" value="1"/>
</dbReference>
<feature type="domain" description="Cyclic-phosphate processing Receiver" evidence="1">
    <location>
        <begin position="16"/>
        <end position="107"/>
    </location>
</feature>
<dbReference type="InterPro" id="IPR046909">
    <property type="entry name" value="cREC_REC"/>
</dbReference>
<dbReference type="AlphaFoldDB" id="A0A512D5F0"/>
<evidence type="ECO:0000313" key="2">
    <source>
        <dbReference type="EMBL" id="GEO31682.1"/>
    </source>
</evidence>
<name>A0A512D5F0_9MICO</name>
<keyword evidence="3" id="KW-1185">Reference proteome</keyword>
<dbReference type="OrthoDB" id="5124760at2"/>
<dbReference type="RefSeq" id="WP_147068070.1">
    <property type="nucleotide sequence ID" value="NZ_BAAARO010000019.1"/>
</dbReference>
<dbReference type="EMBL" id="BJYX01000024">
    <property type="protein sequence ID" value="GEO31682.1"/>
    <property type="molecule type" value="Genomic_DNA"/>
</dbReference>
<accession>A0A512D5F0</accession>
<dbReference type="Proteomes" id="UP000321534">
    <property type="component" value="Unassembled WGS sequence"/>
</dbReference>
<evidence type="ECO:0000313" key="3">
    <source>
        <dbReference type="Proteomes" id="UP000321534"/>
    </source>
</evidence>
<reference evidence="2 3" key="1">
    <citation type="submission" date="2019-07" db="EMBL/GenBank/DDBJ databases">
        <title>Whole genome shotgun sequence of Terrabacter aerolatus NBRC 106305.</title>
        <authorList>
            <person name="Hosoyama A."/>
            <person name="Uohara A."/>
            <person name="Ohji S."/>
            <person name="Ichikawa N."/>
        </authorList>
    </citation>
    <scope>NUCLEOTIDE SEQUENCE [LARGE SCALE GENOMIC DNA]</scope>
    <source>
        <strain evidence="2 3">NBRC 106305</strain>
    </source>
</reference>
<gene>
    <name evidence="2" type="ORF">TAE01_34920</name>
</gene>
<proteinExistence type="predicted"/>
<organism evidence="2 3">
    <name type="scientific">Terrabacter aerolatus</name>
    <dbReference type="NCBI Taxonomy" id="422442"/>
    <lineage>
        <taxon>Bacteria</taxon>
        <taxon>Bacillati</taxon>
        <taxon>Actinomycetota</taxon>
        <taxon>Actinomycetes</taxon>
        <taxon>Micrococcales</taxon>
        <taxon>Intrasporangiaceae</taxon>
        <taxon>Terrabacter</taxon>
    </lineage>
</organism>
<protein>
    <recommendedName>
        <fullName evidence="1">Cyclic-phosphate processing Receiver domain-containing protein</fullName>
    </recommendedName>
</protein>
<evidence type="ECO:0000259" key="1">
    <source>
        <dbReference type="Pfam" id="PF20274"/>
    </source>
</evidence>
<sequence>MHPSLSAEPSAATPLTVLVDDTRAFRDRRPHVQVRHGDDAVELLRRVRDRLVDELWLDYDLLDGTTSASAVDHLVARAARGNRLSVNVIEVHAARVPEALHITQRLRRAGYPARRCYAQGIWTRFDATLHDEWRPEPGGGMSDRRTPIVSEKAALAEITEGVYA</sequence>
<comment type="caution">
    <text evidence="2">The sequence shown here is derived from an EMBL/GenBank/DDBJ whole genome shotgun (WGS) entry which is preliminary data.</text>
</comment>